<protein>
    <submittedName>
        <fullName evidence="2">Uncharacterized protein</fullName>
    </submittedName>
</protein>
<reference evidence="2" key="2">
    <citation type="journal article" date="2015" name="Data Brief">
        <title>Shoot transcriptome of the giant reed, Arundo donax.</title>
        <authorList>
            <person name="Barrero R.A."/>
            <person name="Guerrero F.D."/>
            <person name="Moolhuijzen P."/>
            <person name="Goolsby J.A."/>
            <person name="Tidwell J."/>
            <person name="Bellgard S.E."/>
            <person name="Bellgard M.I."/>
        </authorList>
    </citation>
    <scope>NUCLEOTIDE SEQUENCE</scope>
    <source>
        <tissue evidence="2">Shoot tissue taken approximately 20 cm above the soil surface</tissue>
    </source>
</reference>
<dbReference type="EMBL" id="GBRH01175384">
    <property type="protein sequence ID" value="JAE22512.1"/>
    <property type="molecule type" value="Transcribed_RNA"/>
</dbReference>
<proteinExistence type="predicted"/>
<sequence>MRSRRSGRAGERWTGSPYTPPRSSGSARPTLAAQRSAHSIVTAASELLACCLVCAEGDVPRLNQCSCIA</sequence>
<evidence type="ECO:0000313" key="2">
    <source>
        <dbReference type="EMBL" id="JAE22512.1"/>
    </source>
</evidence>
<dbReference type="AlphaFoldDB" id="A0A0A9GDC8"/>
<feature type="region of interest" description="Disordered" evidence="1">
    <location>
        <begin position="1"/>
        <end position="32"/>
    </location>
</feature>
<evidence type="ECO:0000256" key="1">
    <source>
        <dbReference type="SAM" id="MobiDB-lite"/>
    </source>
</evidence>
<accession>A0A0A9GDC8</accession>
<name>A0A0A9GDC8_ARUDO</name>
<organism evidence="2">
    <name type="scientific">Arundo donax</name>
    <name type="common">Giant reed</name>
    <name type="synonym">Donax arundinaceus</name>
    <dbReference type="NCBI Taxonomy" id="35708"/>
    <lineage>
        <taxon>Eukaryota</taxon>
        <taxon>Viridiplantae</taxon>
        <taxon>Streptophyta</taxon>
        <taxon>Embryophyta</taxon>
        <taxon>Tracheophyta</taxon>
        <taxon>Spermatophyta</taxon>
        <taxon>Magnoliopsida</taxon>
        <taxon>Liliopsida</taxon>
        <taxon>Poales</taxon>
        <taxon>Poaceae</taxon>
        <taxon>PACMAD clade</taxon>
        <taxon>Arundinoideae</taxon>
        <taxon>Arundineae</taxon>
        <taxon>Arundo</taxon>
    </lineage>
</organism>
<reference evidence="2" key="1">
    <citation type="submission" date="2014-09" db="EMBL/GenBank/DDBJ databases">
        <authorList>
            <person name="Magalhaes I.L.F."/>
            <person name="Oliveira U."/>
            <person name="Santos F.R."/>
            <person name="Vidigal T.H.D.A."/>
            <person name="Brescovit A.D."/>
            <person name="Santos A.J."/>
        </authorList>
    </citation>
    <scope>NUCLEOTIDE SEQUENCE</scope>
    <source>
        <tissue evidence="2">Shoot tissue taken approximately 20 cm above the soil surface</tissue>
    </source>
</reference>